<reference evidence="3 4" key="1">
    <citation type="submission" date="2018-12" db="EMBL/GenBank/DDBJ databases">
        <title>Corynebacterium sanguinis sp. nov., a clinically-associated and environmental corynebacterium.</title>
        <authorList>
            <person name="Gonzales-Siles L."/>
            <person name="Jaen-Luchoro D."/>
            <person name="Cardew S."/>
            <person name="Inganas E."/>
            <person name="Ohlen M."/>
            <person name="Jensie-Markopolous S."/>
            <person name="Pinyeiro-Iglesias B."/>
            <person name="Molin K."/>
            <person name="Skovbjerg S."/>
            <person name="Svensson-Stadler L."/>
            <person name="Funke G."/>
            <person name="Moore E.R.B."/>
        </authorList>
    </citation>
    <scope>NUCLEOTIDE SEQUENCE [LARGE SCALE GENOMIC DNA]</scope>
    <source>
        <strain evidence="3 4">58734</strain>
    </source>
</reference>
<dbReference type="Proteomes" id="UP000336646">
    <property type="component" value="Unassembled WGS sequence"/>
</dbReference>
<comment type="caution">
    <text evidence="3">The sequence shown here is derived from an EMBL/GenBank/DDBJ whole genome shotgun (WGS) entry which is preliminary data.</text>
</comment>
<sequence length="417" mass="42629">MKVWTSVMAAVALAAVGGVAGFGVVAQRELAELTVAPAYALPAVTPVLEPATPQPVDTAARAAEVAALAADEALGTFHARITDAATGETVFESAPNDALRPASSTKLLTGSAAIVELGATDTITTEVVRGLNPGEVVIKAAGDVWMNQESIDSLAEQIGSADTVLIDTSLWTGETMLPGWNPVDIDAGFIAPLEPAMLNGGRGLGAESGDVPRSHTPAIDVAQALADSVGATTVGPGTAPEGAEVVAKTTSPDLVARLRAMMKDSDNVMAEAIGREVAIHRGSTAPQATLDVLAEHGFTTAGTTLADSSGLSTLNLITPALLDAVLLSAAQGGEIAPLLDTLPVAHGEGTLYDRFEDLPGRGWVRAKTGTLDYTSALAGTVTSENGNVYTFALLSNDSEILPARRAMDTLTSALRKY</sequence>
<evidence type="ECO:0000313" key="4">
    <source>
        <dbReference type="Proteomes" id="UP000336646"/>
    </source>
</evidence>
<evidence type="ECO:0000256" key="1">
    <source>
        <dbReference type="ARBA" id="ARBA00006096"/>
    </source>
</evidence>
<dbReference type="PANTHER" id="PTHR30023:SF0">
    <property type="entry name" value="PENICILLIN-SENSITIVE CARBOXYPEPTIDASE A"/>
    <property type="match status" value="1"/>
</dbReference>
<dbReference type="InterPro" id="IPR012338">
    <property type="entry name" value="Beta-lactam/transpept-like"/>
</dbReference>
<evidence type="ECO:0000256" key="2">
    <source>
        <dbReference type="ARBA" id="ARBA00022801"/>
    </source>
</evidence>
<organism evidence="3 4">
    <name type="scientific">Corynebacterium sanguinis</name>
    <dbReference type="NCBI Taxonomy" id="2594913"/>
    <lineage>
        <taxon>Bacteria</taxon>
        <taxon>Bacillati</taxon>
        <taxon>Actinomycetota</taxon>
        <taxon>Actinomycetes</taxon>
        <taxon>Mycobacteriales</taxon>
        <taxon>Corynebacteriaceae</taxon>
        <taxon>Corynebacterium</taxon>
    </lineage>
</organism>
<gene>
    <name evidence="3" type="primary">dacB</name>
    <name evidence="3" type="ORF">EKI59_10465</name>
</gene>
<proteinExistence type="inferred from homology"/>
<dbReference type="GO" id="GO:0009002">
    <property type="term" value="F:serine-type D-Ala-D-Ala carboxypeptidase activity"/>
    <property type="evidence" value="ECO:0007669"/>
    <property type="project" value="UniProtKB-EC"/>
</dbReference>
<dbReference type="PRINTS" id="PR00922">
    <property type="entry name" value="DADACBPTASE3"/>
</dbReference>
<dbReference type="InterPro" id="IPR000667">
    <property type="entry name" value="Peptidase_S13"/>
</dbReference>
<dbReference type="EMBL" id="RXIR01000029">
    <property type="protein sequence ID" value="TVS26494.1"/>
    <property type="molecule type" value="Genomic_DNA"/>
</dbReference>
<dbReference type="SUPFAM" id="SSF56601">
    <property type="entry name" value="beta-lactamase/transpeptidase-like"/>
    <property type="match status" value="1"/>
</dbReference>
<dbReference type="EC" id="3.4.16.4" evidence="3"/>
<dbReference type="GO" id="GO:0000270">
    <property type="term" value="P:peptidoglycan metabolic process"/>
    <property type="evidence" value="ECO:0007669"/>
    <property type="project" value="TreeGrafter"/>
</dbReference>
<protein>
    <submittedName>
        <fullName evidence="3">D-alanyl-D-alanine carboxypeptidase/D-alanyl-D-alanine-endopeptidase</fullName>
        <ecNumber evidence="3">3.4.16.4</ecNumber>
    </submittedName>
</protein>
<dbReference type="PANTHER" id="PTHR30023">
    <property type="entry name" value="D-ALANYL-D-ALANINE CARBOXYPEPTIDASE"/>
    <property type="match status" value="1"/>
</dbReference>
<dbReference type="RefSeq" id="WP_144773710.1">
    <property type="nucleotide sequence ID" value="NZ_JALXWV010000019.1"/>
</dbReference>
<dbReference type="AlphaFoldDB" id="A0A6C1TVG6"/>
<keyword evidence="2 3" id="KW-0378">Hydrolase</keyword>
<dbReference type="Gene3D" id="3.40.710.10">
    <property type="entry name" value="DD-peptidase/beta-lactamase superfamily"/>
    <property type="match status" value="2"/>
</dbReference>
<evidence type="ECO:0000313" key="3">
    <source>
        <dbReference type="EMBL" id="TVS26494.1"/>
    </source>
</evidence>
<dbReference type="GO" id="GO:0006508">
    <property type="term" value="P:proteolysis"/>
    <property type="evidence" value="ECO:0007669"/>
    <property type="project" value="InterPro"/>
</dbReference>
<comment type="similarity">
    <text evidence="1">Belongs to the peptidase S13 family.</text>
</comment>
<keyword evidence="3" id="KW-0121">Carboxypeptidase</keyword>
<accession>A0A6C1TVG6</accession>
<dbReference type="Pfam" id="PF02113">
    <property type="entry name" value="Peptidase_S13"/>
    <property type="match status" value="2"/>
</dbReference>
<name>A0A6C1TVG6_9CORY</name>
<dbReference type="NCBIfam" id="TIGR00666">
    <property type="entry name" value="PBP4"/>
    <property type="match status" value="1"/>
</dbReference>
<dbReference type="OrthoDB" id="56883at2"/>
<keyword evidence="3" id="KW-0645">Protease</keyword>